<dbReference type="PANTHER" id="PTHR37690:SF1">
    <property type="entry name" value="CHORISMATE DEHYDRATASE"/>
    <property type="match status" value="1"/>
</dbReference>
<keyword evidence="3 4" id="KW-0456">Lyase</keyword>
<dbReference type="PANTHER" id="PTHR37690">
    <property type="entry name" value="CHORISMATE DEHYDRATASE"/>
    <property type="match status" value="1"/>
</dbReference>
<proteinExistence type="inferred from homology"/>
<dbReference type="EMBL" id="CP027432">
    <property type="protein sequence ID" value="QCI27492.1"/>
    <property type="molecule type" value="Genomic_DNA"/>
</dbReference>
<dbReference type="EC" id="4.2.1.151" evidence="4"/>
<gene>
    <name evidence="4" type="primary">mqnA</name>
    <name evidence="5" type="ORF">C6V80_00485</name>
    <name evidence="6" type="ORF">EDC58_1850</name>
</gene>
<keyword evidence="2 4" id="KW-0474">Menaquinone biosynthesis</keyword>
<evidence type="ECO:0000313" key="8">
    <source>
        <dbReference type="Proteomes" id="UP000298805"/>
    </source>
</evidence>
<dbReference type="Gene3D" id="3.40.190.10">
    <property type="entry name" value="Periplasmic binding protein-like II"/>
    <property type="match status" value="1"/>
</dbReference>
<dbReference type="GO" id="GO:0016836">
    <property type="term" value="F:hydro-lyase activity"/>
    <property type="evidence" value="ECO:0007669"/>
    <property type="project" value="UniProtKB-UniRule"/>
</dbReference>
<comment type="similarity">
    <text evidence="4">Belongs to the MqnA/MqnD family. MqnA subfamily.</text>
</comment>
<reference evidence="6 7" key="2">
    <citation type="submission" date="2018-11" db="EMBL/GenBank/DDBJ databases">
        <title>Genomic Encyclopedia of Type Strains, Phase IV (KMG-IV): sequencing the most valuable type-strain genomes for metagenomic binning, comparative biology and taxonomic classification.</title>
        <authorList>
            <person name="Goeker M."/>
        </authorList>
    </citation>
    <scope>NUCLEOTIDE SEQUENCE [LARGE SCALE GENOMIC DNA]</scope>
    <source>
        <strain evidence="6 7">DSM 27783</strain>
    </source>
</reference>
<dbReference type="InterPro" id="IPR030868">
    <property type="entry name" value="MqnA"/>
</dbReference>
<dbReference type="Proteomes" id="UP000272781">
    <property type="component" value="Unassembled WGS sequence"/>
</dbReference>
<comment type="function">
    <text evidence="4">Catalyzes the dehydration of chorismate into 3-[(1-carboxyvinyl)oxy]benzoate, a step in the biosynthesis of menaquinone (MK, vitamin K2).</text>
</comment>
<reference evidence="5" key="3">
    <citation type="submission" date="2019-06" db="EMBL/GenBank/DDBJ databases">
        <title>A comparative analysis of the Nautiliaceae.</title>
        <authorList>
            <person name="Grosche A."/>
            <person name="Smedile F."/>
            <person name="Vetriani C."/>
        </authorList>
    </citation>
    <scope>NUCLEOTIDE SEQUENCE</scope>
    <source>
        <strain evidence="5">TB6</strain>
    </source>
</reference>
<evidence type="ECO:0000313" key="6">
    <source>
        <dbReference type="EMBL" id="ROR38931.1"/>
    </source>
</evidence>
<dbReference type="EMBL" id="RJVK01000005">
    <property type="protein sequence ID" value="ROR38931.1"/>
    <property type="molecule type" value="Genomic_DNA"/>
</dbReference>
<evidence type="ECO:0000313" key="7">
    <source>
        <dbReference type="Proteomes" id="UP000272781"/>
    </source>
</evidence>
<reference evidence="8" key="1">
    <citation type="submission" date="2018-03" db="EMBL/GenBank/DDBJ databases">
        <title>A comparative analysis of the Nautiliaceae.</title>
        <authorList>
            <person name="Grosche A."/>
            <person name="Smedile F."/>
            <person name="Vetriani C."/>
        </authorList>
    </citation>
    <scope>NUCLEOTIDE SEQUENCE [LARGE SCALE GENOMIC DNA]</scope>
    <source>
        <strain evidence="8">TB6</strain>
    </source>
</reference>
<dbReference type="AlphaFoldDB" id="A0AAJ4UX50"/>
<evidence type="ECO:0000313" key="5">
    <source>
        <dbReference type="EMBL" id="QCI27492.1"/>
    </source>
</evidence>
<evidence type="ECO:0000256" key="2">
    <source>
        <dbReference type="ARBA" id="ARBA00022428"/>
    </source>
</evidence>
<dbReference type="HAMAP" id="MF_00995">
    <property type="entry name" value="MqnA"/>
    <property type="match status" value="1"/>
</dbReference>
<dbReference type="Proteomes" id="UP000298805">
    <property type="component" value="Chromosome"/>
</dbReference>
<accession>A0AAJ4UX50</accession>
<dbReference type="SUPFAM" id="SSF53850">
    <property type="entry name" value="Periplasmic binding protein-like II"/>
    <property type="match status" value="1"/>
</dbReference>
<evidence type="ECO:0000256" key="3">
    <source>
        <dbReference type="ARBA" id="ARBA00023239"/>
    </source>
</evidence>
<dbReference type="Pfam" id="PF02621">
    <property type="entry name" value="VitK2_biosynth"/>
    <property type="match status" value="1"/>
</dbReference>
<keyword evidence="8" id="KW-1185">Reference proteome</keyword>
<dbReference type="GO" id="GO:0009234">
    <property type="term" value="P:menaquinone biosynthetic process"/>
    <property type="evidence" value="ECO:0007669"/>
    <property type="project" value="UniProtKB-UniRule"/>
</dbReference>
<evidence type="ECO:0000256" key="1">
    <source>
        <dbReference type="ARBA" id="ARBA00004863"/>
    </source>
</evidence>
<protein>
    <recommendedName>
        <fullName evidence="4">Chorismate dehydratase</fullName>
        <ecNumber evidence="4">4.2.1.151</ecNumber>
    </recommendedName>
    <alternativeName>
        <fullName evidence="4">Menaquinone biosynthetic enzyme MqnA</fullName>
    </alternativeName>
</protein>
<organism evidence="6 7">
    <name type="scientific">Caminibacter pacificus</name>
    <dbReference type="NCBI Taxonomy" id="1424653"/>
    <lineage>
        <taxon>Bacteria</taxon>
        <taxon>Pseudomonadati</taxon>
        <taxon>Campylobacterota</taxon>
        <taxon>Epsilonproteobacteria</taxon>
        <taxon>Nautiliales</taxon>
        <taxon>Nautiliaceae</taxon>
        <taxon>Caminibacter</taxon>
    </lineage>
</organism>
<evidence type="ECO:0000256" key="4">
    <source>
        <dbReference type="HAMAP-Rule" id="MF_00995"/>
    </source>
</evidence>
<dbReference type="RefSeq" id="WP_123353221.1">
    <property type="nucleotide sequence ID" value="NZ_CP027432.2"/>
</dbReference>
<comment type="pathway">
    <text evidence="1 4">Quinol/quinone metabolism; menaquinone biosynthesis.</text>
</comment>
<sequence length="212" mass="24648">MKIGHIDYLNLLPFYQFLKKKGIKVKSSYPAKINEWFENGKIEAAFISSIKAKNQKCFPVGIAAKKEVKSVLVCPGIGDDFESATSNVLAKILNTKGKVVIGDKAFREKNCQDLAKLWYEKYNLPFVFALFCVNKKYEKYEKLIKEFIKTKQKIPYLTLKKYAESLGISYKEAKEYLDKIIYYNLGWREKKALKIFWRKANELTKHRKTASS</sequence>
<comment type="catalytic activity">
    <reaction evidence="4">
        <text>chorismate = 3-[(1-carboxyvinyl)-oxy]benzoate + H2O</text>
        <dbReference type="Rhea" id="RHEA:40051"/>
        <dbReference type="ChEBI" id="CHEBI:15377"/>
        <dbReference type="ChEBI" id="CHEBI:29748"/>
        <dbReference type="ChEBI" id="CHEBI:76981"/>
        <dbReference type="EC" id="4.2.1.151"/>
    </reaction>
</comment>
<name>A0AAJ4UX50_9BACT</name>
<dbReference type="InterPro" id="IPR003773">
    <property type="entry name" value="Menaquinone_biosynth"/>
</dbReference>